<dbReference type="GO" id="GO:0016020">
    <property type="term" value="C:membrane"/>
    <property type="evidence" value="ECO:0007669"/>
    <property type="project" value="TreeGrafter"/>
</dbReference>
<accession>A0A835GZP9</accession>
<evidence type="ECO:0000313" key="2">
    <source>
        <dbReference type="EMBL" id="KAF9590566.1"/>
    </source>
</evidence>
<evidence type="ECO:0000256" key="1">
    <source>
        <dbReference type="SAM" id="Phobius"/>
    </source>
</evidence>
<proteinExistence type="predicted"/>
<name>A0A835GZP9_9MAGN</name>
<feature type="non-terminal residue" evidence="2">
    <location>
        <position position="91"/>
    </location>
</feature>
<keyword evidence="3" id="KW-1185">Reference proteome</keyword>
<dbReference type="OrthoDB" id="1938157at2759"/>
<dbReference type="AlphaFoldDB" id="A0A835GZP9"/>
<dbReference type="EMBL" id="JADFTS010000009">
    <property type="protein sequence ID" value="KAF9590566.1"/>
    <property type="molecule type" value="Genomic_DNA"/>
</dbReference>
<keyword evidence="1" id="KW-0812">Transmembrane</keyword>
<keyword evidence="1" id="KW-1133">Transmembrane helix</keyword>
<keyword evidence="1" id="KW-0472">Membrane</keyword>
<dbReference type="PANTHER" id="PTHR46157:SF2">
    <property type="entry name" value="K(+) EFFLUX ANTIPORTER 1, CHLOROPLASTIC-RELATED"/>
    <property type="match status" value="1"/>
</dbReference>
<evidence type="ECO:0000313" key="3">
    <source>
        <dbReference type="Proteomes" id="UP000631114"/>
    </source>
</evidence>
<dbReference type="GO" id="GO:0009507">
    <property type="term" value="C:chloroplast"/>
    <property type="evidence" value="ECO:0007669"/>
    <property type="project" value="TreeGrafter"/>
</dbReference>
<sequence length="91" mass="9573">MACTWIRRGKGILSEASHLLDIGLLPNSNSATRAIGYRQGILVASIGRLFGVSMIAAIGVGLLLAPGGEFAFVAFGEAVNQICFSCLRYIS</sequence>
<protein>
    <submittedName>
        <fullName evidence="2">Uncharacterized protein</fullName>
    </submittedName>
</protein>
<dbReference type="GO" id="GO:0015386">
    <property type="term" value="F:potassium:proton antiporter activity"/>
    <property type="evidence" value="ECO:0007669"/>
    <property type="project" value="TreeGrafter"/>
</dbReference>
<comment type="caution">
    <text evidence="2">The sequence shown here is derived from an EMBL/GenBank/DDBJ whole genome shotgun (WGS) entry which is preliminary data.</text>
</comment>
<reference evidence="2 3" key="1">
    <citation type="submission" date="2020-10" db="EMBL/GenBank/DDBJ databases">
        <title>The Coptis chinensis genome and diversification of protoberbering-type alkaloids.</title>
        <authorList>
            <person name="Wang B."/>
            <person name="Shu S."/>
            <person name="Song C."/>
            <person name="Liu Y."/>
        </authorList>
    </citation>
    <scope>NUCLEOTIDE SEQUENCE [LARGE SCALE GENOMIC DNA]</scope>
    <source>
        <strain evidence="2">HL-2020</strain>
        <tissue evidence="2">Leaf</tissue>
    </source>
</reference>
<organism evidence="2 3">
    <name type="scientific">Coptis chinensis</name>
    <dbReference type="NCBI Taxonomy" id="261450"/>
    <lineage>
        <taxon>Eukaryota</taxon>
        <taxon>Viridiplantae</taxon>
        <taxon>Streptophyta</taxon>
        <taxon>Embryophyta</taxon>
        <taxon>Tracheophyta</taxon>
        <taxon>Spermatophyta</taxon>
        <taxon>Magnoliopsida</taxon>
        <taxon>Ranunculales</taxon>
        <taxon>Ranunculaceae</taxon>
        <taxon>Coptidoideae</taxon>
        <taxon>Coptis</taxon>
    </lineage>
</organism>
<gene>
    <name evidence="2" type="ORF">IFM89_035884</name>
</gene>
<feature type="transmembrane region" description="Helical" evidence="1">
    <location>
        <begin position="41"/>
        <end position="64"/>
    </location>
</feature>
<dbReference type="Proteomes" id="UP000631114">
    <property type="component" value="Unassembled WGS sequence"/>
</dbReference>
<dbReference type="PANTHER" id="PTHR46157">
    <property type="entry name" value="K(+) EFFLUX ANTIPORTER 3, CHLOROPLASTIC"/>
    <property type="match status" value="1"/>
</dbReference>